<dbReference type="InterPro" id="IPR050703">
    <property type="entry name" value="Flavin_MAO"/>
</dbReference>
<evidence type="ECO:0000256" key="5">
    <source>
        <dbReference type="ARBA" id="ARBA00048448"/>
    </source>
</evidence>
<dbReference type="EMBL" id="JH431665">
    <property type="status" value="NOT_ANNOTATED_CDS"/>
    <property type="molecule type" value="Genomic_DNA"/>
</dbReference>
<evidence type="ECO:0000256" key="6">
    <source>
        <dbReference type="PIRSR" id="PIRSR601613-1"/>
    </source>
</evidence>
<dbReference type="AlphaFoldDB" id="T1IXY1"/>
<feature type="binding site" evidence="6">
    <location>
        <position position="360"/>
    </location>
    <ligand>
        <name>substrate</name>
    </ligand>
</feature>
<dbReference type="InterPro" id="IPR002937">
    <property type="entry name" value="Amino_oxidase"/>
</dbReference>
<reference evidence="9" key="2">
    <citation type="submission" date="2015-02" db="UniProtKB">
        <authorList>
            <consortium name="EnsemblMetazoa"/>
        </authorList>
    </citation>
    <scope>IDENTIFICATION</scope>
</reference>
<comment type="cofactor">
    <cofactor evidence="1 7">
        <name>FAD</name>
        <dbReference type="ChEBI" id="CHEBI:57692"/>
    </cofactor>
</comment>
<feature type="binding site" evidence="6">
    <location>
        <position position="15"/>
    </location>
    <ligand>
        <name>FAD</name>
        <dbReference type="ChEBI" id="CHEBI:57692"/>
    </ligand>
</feature>
<keyword evidence="7" id="KW-0285">Flavoprotein</keyword>
<evidence type="ECO:0000256" key="2">
    <source>
        <dbReference type="ARBA" id="ARBA00004362"/>
    </source>
</evidence>
<dbReference type="Proteomes" id="UP000014500">
    <property type="component" value="Unassembled WGS sequence"/>
</dbReference>
<name>T1IXY1_STRMM</name>
<dbReference type="Gene3D" id="1.10.405.10">
    <property type="entry name" value="Guanine Nucleotide Dissociation Inhibitor, domain 1"/>
    <property type="match status" value="1"/>
</dbReference>
<comment type="catalytic activity">
    <reaction evidence="5">
        <text>a secondary aliphatic amine + O2 + H2O = a primary amine + an aldehyde + H2O2</text>
        <dbReference type="Rhea" id="RHEA:26414"/>
        <dbReference type="ChEBI" id="CHEBI:15377"/>
        <dbReference type="ChEBI" id="CHEBI:15379"/>
        <dbReference type="ChEBI" id="CHEBI:16240"/>
        <dbReference type="ChEBI" id="CHEBI:17478"/>
        <dbReference type="ChEBI" id="CHEBI:58855"/>
        <dbReference type="ChEBI" id="CHEBI:65296"/>
        <dbReference type="EC" id="1.4.3.4"/>
    </reaction>
</comment>
<dbReference type="InterPro" id="IPR001613">
    <property type="entry name" value="Flavin_amine_oxidase"/>
</dbReference>
<dbReference type="EnsemblMetazoa" id="SMAR006079-RA">
    <property type="protein sequence ID" value="SMAR006079-PA"/>
    <property type="gene ID" value="SMAR006079"/>
</dbReference>
<dbReference type="EC" id="1.4.3.-" evidence="7"/>
<dbReference type="eggNOG" id="KOG0029">
    <property type="taxonomic scope" value="Eukaryota"/>
</dbReference>
<dbReference type="InterPro" id="IPR036188">
    <property type="entry name" value="FAD/NAD-bd_sf"/>
</dbReference>
<dbReference type="OMA" id="LWARVMH"/>
<dbReference type="PANTHER" id="PTHR43563:SF14">
    <property type="entry name" value="AMINE OXIDASE"/>
    <property type="match status" value="1"/>
</dbReference>
<protein>
    <recommendedName>
        <fullName evidence="7">Amine oxidase</fullName>
        <ecNumber evidence="7">1.4.3.-</ecNumber>
    </recommendedName>
</protein>
<dbReference type="Pfam" id="PF01593">
    <property type="entry name" value="Amino_oxidase"/>
    <property type="match status" value="1"/>
</dbReference>
<keyword evidence="4 7" id="KW-0560">Oxidoreductase</keyword>
<feature type="binding site" evidence="6">
    <location>
        <position position="243"/>
    </location>
    <ligand>
        <name>FAD</name>
        <dbReference type="ChEBI" id="CHEBI:57692"/>
    </ligand>
</feature>
<dbReference type="Gene3D" id="3.90.660.10">
    <property type="match status" value="1"/>
</dbReference>
<accession>T1IXY1</accession>
<dbReference type="SUPFAM" id="SSF51905">
    <property type="entry name" value="FAD/NAD(P)-binding domain"/>
    <property type="match status" value="1"/>
</dbReference>
<dbReference type="Gene3D" id="3.50.50.60">
    <property type="entry name" value="FAD/NAD(P)-binding domain"/>
    <property type="match status" value="1"/>
</dbReference>
<keyword evidence="7" id="KW-0274">FAD</keyword>
<dbReference type="GO" id="GO:0008131">
    <property type="term" value="F:primary methylamine oxidase activity"/>
    <property type="evidence" value="ECO:0007669"/>
    <property type="project" value="UniProtKB-ARBA"/>
</dbReference>
<evidence type="ECO:0000313" key="10">
    <source>
        <dbReference type="Proteomes" id="UP000014500"/>
    </source>
</evidence>
<feature type="domain" description="Amine oxidase" evidence="8">
    <location>
        <begin position="14"/>
        <end position="467"/>
    </location>
</feature>
<keyword evidence="10" id="KW-1185">Reference proteome</keyword>
<proteinExistence type="inferred from homology"/>
<evidence type="ECO:0000259" key="8">
    <source>
        <dbReference type="Pfam" id="PF01593"/>
    </source>
</evidence>
<reference evidence="10" key="1">
    <citation type="submission" date="2011-05" db="EMBL/GenBank/DDBJ databases">
        <authorList>
            <person name="Richards S.R."/>
            <person name="Qu J."/>
            <person name="Jiang H."/>
            <person name="Jhangiani S.N."/>
            <person name="Agravi P."/>
            <person name="Goodspeed R."/>
            <person name="Gross S."/>
            <person name="Mandapat C."/>
            <person name="Jackson L."/>
            <person name="Mathew T."/>
            <person name="Pu L."/>
            <person name="Thornton R."/>
            <person name="Saada N."/>
            <person name="Wilczek-Boney K.B."/>
            <person name="Lee S."/>
            <person name="Kovar C."/>
            <person name="Wu Y."/>
            <person name="Scherer S.E."/>
            <person name="Worley K.C."/>
            <person name="Muzny D.M."/>
            <person name="Gibbs R."/>
        </authorList>
    </citation>
    <scope>NUCLEOTIDE SEQUENCE</scope>
    <source>
        <strain evidence="10">Brora</strain>
    </source>
</reference>
<dbReference type="PhylomeDB" id="T1IXY1"/>
<dbReference type="HOGENOM" id="CLU_004498_0_1_1"/>
<evidence type="ECO:0000256" key="4">
    <source>
        <dbReference type="ARBA" id="ARBA00023002"/>
    </source>
</evidence>
<evidence type="ECO:0000313" key="9">
    <source>
        <dbReference type="EnsemblMetazoa" id="SMAR006079-PA"/>
    </source>
</evidence>
<dbReference type="GO" id="GO:0097621">
    <property type="term" value="F:monoamine oxidase activity"/>
    <property type="evidence" value="ECO:0007669"/>
    <property type="project" value="UniProtKB-EC"/>
</dbReference>
<organism evidence="9 10">
    <name type="scientific">Strigamia maritima</name>
    <name type="common">European centipede</name>
    <name type="synonym">Geophilus maritimus</name>
    <dbReference type="NCBI Taxonomy" id="126957"/>
    <lineage>
        <taxon>Eukaryota</taxon>
        <taxon>Metazoa</taxon>
        <taxon>Ecdysozoa</taxon>
        <taxon>Arthropoda</taxon>
        <taxon>Myriapoda</taxon>
        <taxon>Chilopoda</taxon>
        <taxon>Pleurostigmophora</taxon>
        <taxon>Geophilomorpha</taxon>
        <taxon>Linotaeniidae</taxon>
        <taxon>Strigamia</taxon>
    </lineage>
</organism>
<dbReference type="GO" id="GO:0005741">
    <property type="term" value="C:mitochondrial outer membrane"/>
    <property type="evidence" value="ECO:0007669"/>
    <property type="project" value="UniProtKB-SubCell"/>
</dbReference>
<dbReference type="PRINTS" id="PR00757">
    <property type="entry name" value="AMINEOXDASEF"/>
</dbReference>
<feature type="binding site" evidence="6">
    <location>
        <begin position="36"/>
        <end position="37"/>
    </location>
    <ligand>
        <name>FAD</name>
        <dbReference type="ChEBI" id="CHEBI:57692"/>
    </ligand>
</feature>
<evidence type="ECO:0000256" key="1">
    <source>
        <dbReference type="ARBA" id="ARBA00001974"/>
    </source>
</evidence>
<dbReference type="STRING" id="126957.T1IXY1"/>
<feature type="binding site" evidence="6">
    <location>
        <position position="443"/>
    </location>
    <ligand>
        <name>FAD</name>
        <dbReference type="ChEBI" id="CHEBI:57692"/>
    </ligand>
</feature>
<evidence type="ECO:0000256" key="3">
    <source>
        <dbReference type="ARBA" id="ARBA00005995"/>
    </source>
</evidence>
<comment type="subcellular location">
    <subcellularLocation>
        <location evidence="2">Mitochondrion outer membrane</location>
        <topology evidence="2">Single-pass type IV membrane protein</topology>
        <orientation evidence="2">Cytoplasmic side</orientation>
    </subcellularLocation>
</comment>
<sequence>MDTCLDVIVVGAGLSGLSAAYKLKKVDSSCKIIILEAKFRVGGRTLSHRLRCANHRTDLWDLGGQWVSSTQPHITALIKDLNIETYPQFLEGNKLLQLQKNKITSYNSWIPDISFWAAIELFRFIQKLETLAQEINVKNPYLHPRAEELDGMTFESYKNKHLRCYESRQLIDIAFRTTFGFDPCNMSCLYVLMYGNAAGGILRLFEGTEGAAQQLRVKGGTQQISFKLMDKLGAENVLLNHAVTEIIQREESNLVIVNTTNGKTFHATKLILAIPVHEALRIKFCPLLPEPKRLLFQNMPVGHLTKFICTYETTFWRAKNLSGEIVTNGGAPIVAGCDTGPLGIVYDGTTHNGNPALVGFISGHVGVQWSLKTPMERKAAVLQCLAIFFGNDALEPIDYAEKVWSEEPYNGGCPVNVMVPGVMKYVPKDFRKPYGKIHFAGTETSTSWCGYMNGAVQAGFRAAKEVLHDQVPGSIDEKELADTAYAKPNFDDDEDNLVDNTTSRLLAFAQLALGIAIITSVGIF</sequence>
<dbReference type="SUPFAM" id="SSF54373">
    <property type="entry name" value="FAD-linked reductases, C-terminal domain"/>
    <property type="match status" value="1"/>
</dbReference>
<comment type="similarity">
    <text evidence="3 7">Belongs to the flavin monoamine oxidase family.</text>
</comment>
<dbReference type="PANTHER" id="PTHR43563">
    <property type="entry name" value="AMINE OXIDASE"/>
    <property type="match status" value="1"/>
</dbReference>
<evidence type="ECO:0000256" key="7">
    <source>
        <dbReference type="RuleBase" id="RU362067"/>
    </source>
</evidence>